<protein>
    <submittedName>
        <fullName evidence="1">Uncharacterized protein</fullName>
    </submittedName>
</protein>
<dbReference type="Proteomes" id="UP000597444">
    <property type="component" value="Unassembled WGS sequence"/>
</dbReference>
<dbReference type="AlphaFoldDB" id="A0A8J3IU89"/>
<keyword evidence="2" id="KW-1185">Reference proteome</keyword>
<name>A0A8J3IU89_9CHLR</name>
<reference evidence="1" key="1">
    <citation type="submission" date="2020-10" db="EMBL/GenBank/DDBJ databases">
        <title>Taxonomic study of unclassified bacteria belonging to the class Ktedonobacteria.</title>
        <authorList>
            <person name="Yabe S."/>
            <person name="Wang C.M."/>
            <person name="Zheng Y."/>
            <person name="Sakai Y."/>
            <person name="Cavaletti L."/>
            <person name="Monciardini P."/>
            <person name="Donadio S."/>
        </authorList>
    </citation>
    <scope>NUCLEOTIDE SEQUENCE</scope>
    <source>
        <strain evidence="1">ID150040</strain>
    </source>
</reference>
<organism evidence="1 2">
    <name type="scientific">Reticulibacter mediterranei</name>
    <dbReference type="NCBI Taxonomy" id="2778369"/>
    <lineage>
        <taxon>Bacteria</taxon>
        <taxon>Bacillati</taxon>
        <taxon>Chloroflexota</taxon>
        <taxon>Ktedonobacteria</taxon>
        <taxon>Ktedonobacterales</taxon>
        <taxon>Reticulibacteraceae</taxon>
        <taxon>Reticulibacter</taxon>
    </lineage>
</organism>
<comment type="caution">
    <text evidence="1">The sequence shown here is derived from an EMBL/GenBank/DDBJ whole genome shotgun (WGS) entry which is preliminary data.</text>
</comment>
<gene>
    <name evidence="1" type="ORF">KSF_087160</name>
</gene>
<sequence length="248" mass="27626">MKEAGASAWEIFGQSLPHASKGAGQQILYRCSLCQRPWFLDGREVYLRLEPEQLHWIAVALEADLEQLPTATCRLCLFQRGLGSFEFDEYGLQGEVGYGINWEAASPVGAHLLAAVLSEGELRRLPVPPSPHVVYNYQRARAVLTWLKEERSWLCERLLSAFEQGVMAADNPPGHGMSGTEGWQWKGAFFHQHCPPLGGMVRTQLVIALPADEPLEVHSLVALWQDMAALALEGSFVGEHPGEKEQRR</sequence>
<dbReference type="EMBL" id="BNJK01000002">
    <property type="protein sequence ID" value="GHO98668.1"/>
    <property type="molecule type" value="Genomic_DNA"/>
</dbReference>
<proteinExistence type="predicted"/>
<accession>A0A8J3IU89</accession>
<evidence type="ECO:0000313" key="2">
    <source>
        <dbReference type="Proteomes" id="UP000597444"/>
    </source>
</evidence>
<evidence type="ECO:0000313" key="1">
    <source>
        <dbReference type="EMBL" id="GHO98668.1"/>
    </source>
</evidence>